<keyword evidence="2" id="KW-1185">Reference proteome</keyword>
<name>A0ABQ7GZS5_DUNSA</name>
<accession>A0ABQ7GZS5</accession>
<sequence>MQAPLCHLRLCTSESKKRGTSIVGKGWVGQGLAGTTFPPQAVHQ</sequence>
<protein>
    <submittedName>
        <fullName evidence="1">Uncharacterized protein</fullName>
    </submittedName>
</protein>
<dbReference type="Proteomes" id="UP000815325">
    <property type="component" value="Unassembled WGS sequence"/>
</dbReference>
<organism evidence="1 2">
    <name type="scientific">Dunaliella salina</name>
    <name type="common">Green alga</name>
    <name type="synonym">Protococcus salinus</name>
    <dbReference type="NCBI Taxonomy" id="3046"/>
    <lineage>
        <taxon>Eukaryota</taxon>
        <taxon>Viridiplantae</taxon>
        <taxon>Chlorophyta</taxon>
        <taxon>core chlorophytes</taxon>
        <taxon>Chlorophyceae</taxon>
        <taxon>CS clade</taxon>
        <taxon>Chlamydomonadales</taxon>
        <taxon>Dunaliellaceae</taxon>
        <taxon>Dunaliella</taxon>
    </lineage>
</organism>
<evidence type="ECO:0000313" key="1">
    <source>
        <dbReference type="EMBL" id="KAF5840077.1"/>
    </source>
</evidence>
<reference evidence="1" key="1">
    <citation type="submission" date="2017-08" db="EMBL/GenBank/DDBJ databases">
        <authorList>
            <person name="Polle J.E."/>
            <person name="Barry K."/>
            <person name="Cushman J."/>
            <person name="Schmutz J."/>
            <person name="Tran D."/>
            <person name="Hathwaick L.T."/>
            <person name="Yim W.C."/>
            <person name="Jenkins J."/>
            <person name="Mckie-Krisberg Z.M."/>
            <person name="Prochnik S."/>
            <person name="Lindquist E."/>
            <person name="Dockter R.B."/>
            <person name="Adam C."/>
            <person name="Molina H."/>
            <person name="Bunkerborg J."/>
            <person name="Jin E."/>
            <person name="Buchheim M."/>
            <person name="Magnuson J."/>
        </authorList>
    </citation>
    <scope>NUCLEOTIDE SEQUENCE</scope>
    <source>
        <strain evidence="1">CCAP 19/18</strain>
    </source>
</reference>
<proteinExistence type="predicted"/>
<comment type="caution">
    <text evidence="1">The sequence shown here is derived from an EMBL/GenBank/DDBJ whole genome shotgun (WGS) entry which is preliminary data.</text>
</comment>
<dbReference type="EMBL" id="MU069524">
    <property type="protein sequence ID" value="KAF5840077.1"/>
    <property type="molecule type" value="Genomic_DNA"/>
</dbReference>
<evidence type="ECO:0000313" key="2">
    <source>
        <dbReference type="Proteomes" id="UP000815325"/>
    </source>
</evidence>
<gene>
    <name evidence="1" type="ORF">DUNSADRAFT_17810</name>
</gene>